<reference evidence="2 3" key="1">
    <citation type="submission" date="2022-03" db="EMBL/GenBank/DDBJ databases">
        <title>Genomic Encyclopedia of Type Strains, Phase III (KMG-III): the genomes of soil and plant-associated and newly described type strains.</title>
        <authorList>
            <person name="Whitman W."/>
        </authorList>
    </citation>
    <scope>NUCLEOTIDE SEQUENCE [LARGE SCALE GENOMIC DNA]</scope>
    <source>
        <strain evidence="2 3">BSker1</strain>
    </source>
</reference>
<accession>A0ABT1G9A9</accession>
<dbReference type="RefSeq" id="WP_253448880.1">
    <property type="nucleotide sequence ID" value="NZ_JALJYF010000002.1"/>
</dbReference>
<sequence>MSEVENSQNKDLEQFQQWLARLQVPQLQRCAERHFEAAAQQRPRRSLFGRKQPFEPPLSRPLRQGHQLAVSSEDGLARLRLDNEWDRLQFSLTGTNEAVAAMKPALFLQADVDLSKVQGLEGWHCNKRGEYYRYLPSNGGTVTLGFADLAALPQYTLELRAARSQHRLPDGVTLLVTPGMPGFAERLLQRKNGAAKKKS</sequence>
<evidence type="ECO:0000313" key="2">
    <source>
        <dbReference type="EMBL" id="MCP1727884.1"/>
    </source>
</evidence>
<dbReference type="EMBL" id="JALJYF010000002">
    <property type="protein sequence ID" value="MCP1727884.1"/>
    <property type="molecule type" value="Genomic_DNA"/>
</dbReference>
<protein>
    <submittedName>
        <fullName evidence="2">Uncharacterized protein</fullName>
    </submittedName>
</protein>
<evidence type="ECO:0000256" key="1">
    <source>
        <dbReference type="SAM" id="MobiDB-lite"/>
    </source>
</evidence>
<keyword evidence="3" id="KW-1185">Reference proteome</keyword>
<dbReference type="Proteomes" id="UP001523550">
    <property type="component" value="Unassembled WGS sequence"/>
</dbReference>
<proteinExistence type="predicted"/>
<feature type="region of interest" description="Disordered" evidence="1">
    <location>
        <begin position="46"/>
        <end position="66"/>
    </location>
</feature>
<evidence type="ECO:0000313" key="3">
    <source>
        <dbReference type="Proteomes" id="UP001523550"/>
    </source>
</evidence>
<comment type="caution">
    <text evidence="2">The sequence shown here is derived from an EMBL/GenBank/DDBJ whole genome shotgun (WGS) entry which is preliminary data.</text>
</comment>
<organism evidence="2 3">
    <name type="scientific">Natronospira proteinivora</name>
    <dbReference type="NCBI Taxonomy" id="1807133"/>
    <lineage>
        <taxon>Bacteria</taxon>
        <taxon>Pseudomonadati</taxon>
        <taxon>Pseudomonadota</taxon>
        <taxon>Gammaproteobacteria</taxon>
        <taxon>Natronospirales</taxon>
        <taxon>Natronospiraceae</taxon>
        <taxon>Natronospira</taxon>
    </lineage>
</organism>
<gene>
    <name evidence="2" type="ORF">J2T60_001884</name>
</gene>
<name>A0ABT1G9A9_9GAMM</name>